<dbReference type="Pfam" id="PF01352">
    <property type="entry name" value="KRAB"/>
    <property type="match status" value="1"/>
</dbReference>
<dbReference type="PANTHER" id="PTHR23232">
    <property type="entry name" value="KRAB DOMAIN C2H2 ZINC FINGER"/>
    <property type="match status" value="1"/>
</dbReference>
<evidence type="ECO:0000259" key="2">
    <source>
        <dbReference type="PROSITE" id="PS50805"/>
    </source>
</evidence>
<dbReference type="PROSITE" id="PS50805">
    <property type="entry name" value="KRAB"/>
    <property type="match status" value="1"/>
</dbReference>
<evidence type="ECO:0000313" key="3">
    <source>
        <dbReference type="EMBL" id="KAB1258120.1"/>
    </source>
</evidence>
<keyword evidence="4" id="KW-1185">Reference proteome</keyword>
<dbReference type="InterPro" id="IPR036051">
    <property type="entry name" value="KRAB_dom_sf"/>
</dbReference>
<dbReference type="Proteomes" id="UP000299084">
    <property type="component" value="Unassembled WGS sequence"/>
</dbReference>
<dbReference type="SMART" id="SM00349">
    <property type="entry name" value="KRAB"/>
    <property type="match status" value="1"/>
</dbReference>
<dbReference type="SUPFAM" id="SSF109640">
    <property type="entry name" value="KRAB domain (Kruppel-associated box)"/>
    <property type="match status" value="1"/>
</dbReference>
<dbReference type="InterPro" id="IPR050169">
    <property type="entry name" value="Krueppel_C2H2_ZnF"/>
</dbReference>
<dbReference type="Gene3D" id="6.10.140.140">
    <property type="match status" value="1"/>
</dbReference>
<protein>
    <submittedName>
        <fullName evidence="3">Zinc finger protein 28-like protein</fullName>
    </submittedName>
</protein>
<accession>A0A5N4CH67</accession>
<evidence type="ECO:0000313" key="4">
    <source>
        <dbReference type="Proteomes" id="UP000299084"/>
    </source>
</evidence>
<sequence>MAGSSPASWPQGPVTFGDVAVHFTQEEGARLHPGQRALYRDVMLETYRNLASLGGPGSKPDLISQLEQGKEPWGLEMLETKERETPGDPGTGDPTVRTQEGTDDTKTMHSLLPTRSVCHSRGLDS</sequence>
<evidence type="ECO:0000256" key="1">
    <source>
        <dbReference type="SAM" id="MobiDB-lite"/>
    </source>
</evidence>
<dbReference type="EMBL" id="JWIN03000025">
    <property type="protein sequence ID" value="KAB1258120.1"/>
    <property type="molecule type" value="Genomic_DNA"/>
</dbReference>
<dbReference type="CDD" id="cd07765">
    <property type="entry name" value="KRAB_A-box"/>
    <property type="match status" value="1"/>
</dbReference>
<dbReference type="InterPro" id="IPR001909">
    <property type="entry name" value="KRAB"/>
</dbReference>
<feature type="domain" description="KRAB" evidence="2">
    <location>
        <begin position="14"/>
        <end position="85"/>
    </location>
</feature>
<gene>
    <name evidence="3" type="ORF">Cadr_000022944</name>
</gene>
<feature type="region of interest" description="Disordered" evidence="1">
    <location>
        <begin position="79"/>
        <end position="125"/>
    </location>
</feature>
<dbReference type="GO" id="GO:0006355">
    <property type="term" value="P:regulation of DNA-templated transcription"/>
    <property type="evidence" value="ECO:0007669"/>
    <property type="project" value="InterPro"/>
</dbReference>
<name>A0A5N4CH67_CAMDR</name>
<reference evidence="3 4" key="1">
    <citation type="journal article" date="2019" name="Mol. Ecol. Resour.">
        <title>Improving Illumina assemblies with Hi-C and long reads: an example with the North African dromedary.</title>
        <authorList>
            <person name="Elbers J.P."/>
            <person name="Rogers M.F."/>
            <person name="Perelman P.L."/>
            <person name="Proskuryakova A.A."/>
            <person name="Serdyukova N.A."/>
            <person name="Johnson W.E."/>
            <person name="Horin P."/>
            <person name="Corander J."/>
            <person name="Murphy D."/>
            <person name="Burger P.A."/>
        </authorList>
    </citation>
    <scope>NUCLEOTIDE SEQUENCE [LARGE SCALE GENOMIC DNA]</scope>
    <source>
        <strain evidence="3">Drom800</strain>
        <tissue evidence="3">Blood</tissue>
    </source>
</reference>
<dbReference type="PANTHER" id="PTHR23232:SF168">
    <property type="entry name" value="KRAB DOMAIN-CONTAINING PROTEIN"/>
    <property type="match status" value="1"/>
</dbReference>
<proteinExistence type="predicted"/>
<comment type="caution">
    <text evidence="3">The sequence shown here is derived from an EMBL/GenBank/DDBJ whole genome shotgun (WGS) entry which is preliminary data.</text>
</comment>
<dbReference type="AlphaFoldDB" id="A0A5N4CH67"/>
<organism evidence="3 4">
    <name type="scientific">Camelus dromedarius</name>
    <name type="common">Dromedary</name>
    <name type="synonym">Arabian camel</name>
    <dbReference type="NCBI Taxonomy" id="9838"/>
    <lineage>
        <taxon>Eukaryota</taxon>
        <taxon>Metazoa</taxon>
        <taxon>Chordata</taxon>
        <taxon>Craniata</taxon>
        <taxon>Vertebrata</taxon>
        <taxon>Euteleostomi</taxon>
        <taxon>Mammalia</taxon>
        <taxon>Eutheria</taxon>
        <taxon>Laurasiatheria</taxon>
        <taxon>Artiodactyla</taxon>
        <taxon>Tylopoda</taxon>
        <taxon>Camelidae</taxon>
        <taxon>Camelus</taxon>
    </lineage>
</organism>